<dbReference type="InterPro" id="IPR029063">
    <property type="entry name" value="SAM-dependent_MTases_sf"/>
</dbReference>
<name>A0A7S0DRM7_9EUKA</name>
<dbReference type="GO" id="GO:0008168">
    <property type="term" value="F:methyltransferase activity"/>
    <property type="evidence" value="ECO:0007669"/>
    <property type="project" value="UniProtKB-KW"/>
</dbReference>
<accession>A0A7S0DRM7</accession>
<evidence type="ECO:0000256" key="2">
    <source>
        <dbReference type="ARBA" id="ARBA00022603"/>
    </source>
</evidence>
<feature type="region of interest" description="Disordered" evidence="4">
    <location>
        <begin position="548"/>
        <end position="655"/>
    </location>
</feature>
<keyword evidence="2" id="KW-0489">Methyltransferase</keyword>
<sequence length="655" mass="76681">MKQAGQMLSPVDLAHDHIRDQEKIDFYHISSDEPTFTSDDGVRPIVPNKLVNWSMIMEGSNMTKSPHWGVPWGHEPWRFIYRPAEFDPKNKPFWKDYGFKTSHPMDWQGDLFKRWDPQNRSWWNNIWGLKIPGVPEDNIHMEIPSSWKRLDFLEHLHWFGPYDKVKSIIQHLTGIPPNITPEDVVVREKAKQRVLVLGCATNDFCVNLVEDGYSEVIGVDWSEEAIRTQRSHNLNKTKHPNLRYDCLDVVRWDEPENVSMARPYNIRRAMMDYYDPPIEEYSCNVTTLGKFDLIIDKGCYDAVWFGGIPNVHKMLTHVSNALKPGGRYLCWTQFQPCLQTSPIAREDVYNWTKRYSEIDVHDPLYVYKSGEVYVVVCTKNLEDGSKVLHDHTPVEDEESEEADEDASTDPEGVDSEDMRFDLEYYLNNDPRLPNGKPELPLDEEIYAKWQAKYGGPTMEEAIERSRKREADYHQFQMDRHEEEEEKEAERLRVEQALFKQKKKEQEEAGMKFDPWDDEEKTHTSIDTEDYEALKKGVDVFEDFDPITKFEKLTPEEQERLGQEEDARDDNQPKTIFDDMEKSGSWGLKEAVDEEDLPEVQRRKKWLEQKREEAILEARRLASERPGIPEDLADMGEEDEDEDSQNDVNDLAPKPG</sequence>
<gene>
    <name evidence="5" type="ORF">LAMO00422_LOCUS22321</name>
</gene>
<keyword evidence="3" id="KW-0808">Transferase</keyword>
<feature type="region of interest" description="Disordered" evidence="4">
    <location>
        <begin position="387"/>
        <end position="416"/>
    </location>
</feature>
<evidence type="ECO:0000256" key="1">
    <source>
        <dbReference type="ARBA" id="ARBA00008361"/>
    </source>
</evidence>
<evidence type="ECO:0008006" key="6">
    <source>
        <dbReference type="Google" id="ProtNLM"/>
    </source>
</evidence>
<dbReference type="CDD" id="cd02440">
    <property type="entry name" value="AdoMet_MTases"/>
    <property type="match status" value="1"/>
</dbReference>
<proteinExistence type="inferred from homology"/>
<feature type="compositionally biased region" description="Basic and acidic residues" evidence="4">
    <location>
        <begin position="548"/>
        <end position="581"/>
    </location>
</feature>
<protein>
    <recommendedName>
        <fullName evidence="6">Methyltransferase domain-containing protein</fullName>
    </recommendedName>
</protein>
<evidence type="ECO:0000313" key="5">
    <source>
        <dbReference type="EMBL" id="CAD8463359.1"/>
    </source>
</evidence>
<comment type="similarity">
    <text evidence="1">Belongs to the methyltransferase superfamily.</text>
</comment>
<organism evidence="5">
    <name type="scientific">Amorphochlora amoebiformis</name>
    <dbReference type="NCBI Taxonomy" id="1561963"/>
    <lineage>
        <taxon>Eukaryota</taxon>
        <taxon>Sar</taxon>
        <taxon>Rhizaria</taxon>
        <taxon>Cercozoa</taxon>
        <taxon>Chlorarachniophyceae</taxon>
        <taxon>Amorphochlora</taxon>
    </lineage>
</organism>
<dbReference type="InterPro" id="IPR051419">
    <property type="entry name" value="Lys/N-term_MeTrsfase_sf"/>
</dbReference>
<dbReference type="Pfam" id="PF13489">
    <property type="entry name" value="Methyltransf_23"/>
    <property type="match status" value="1"/>
</dbReference>
<evidence type="ECO:0000256" key="4">
    <source>
        <dbReference type="SAM" id="MobiDB-lite"/>
    </source>
</evidence>
<dbReference type="AlphaFoldDB" id="A0A7S0DRM7"/>
<evidence type="ECO:0000256" key="3">
    <source>
        <dbReference type="ARBA" id="ARBA00022679"/>
    </source>
</evidence>
<dbReference type="Gene3D" id="3.40.50.150">
    <property type="entry name" value="Vaccinia Virus protein VP39"/>
    <property type="match status" value="1"/>
</dbReference>
<dbReference type="EMBL" id="HBEM01032672">
    <property type="protein sequence ID" value="CAD8463359.1"/>
    <property type="molecule type" value="Transcribed_RNA"/>
</dbReference>
<feature type="compositionally biased region" description="Acidic residues" evidence="4">
    <location>
        <begin position="630"/>
        <end position="644"/>
    </location>
</feature>
<feature type="region of interest" description="Disordered" evidence="4">
    <location>
        <begin position="498"/>
        <end position="526"/>
    </location>
</feature>
<feature type="compositionally biased region" description="Basic and acidic residues" evidence="4">
    <location>
        <begin position="503"/>
        <end position="526"/>
    </location>
</feature>
<feature type="compositionally biased region" description="Basic and acidic residues" evidence="4">
    <location>
        <begin position="605"/>
        <end position="622"/>
    </location>
</feature>
<reference evidence="5" key="1">
    <citation type="submission" date="2021-01" db="EMBL/GenBank/DDBJ databases">
        <authorList>
            <person name="Corre E."/>
            <person name="Pelletier E."/>
            <person name="Niang G."/>
            <person name="Scheremetjew M."/>
            <person name="Finn R."/>
            <person name="Kale V."/>
            <person name="Holt S."/>
            <person name="Cochrane G."/>
            <person name="Meng A."/>
            <person name="Brown T."/>
            <person name="Cohen L."/>
        </authorList>
    </citation>
    <scope>NUCLEOTIDE SEQUENCE</scope>
    <source>
        <strain evidence="5">CCMP2058</strain>
    </source>
</reference>
<dbReference type="SUPFAM" id="SSF53335">
    <property type="entry name" value="S-adenosyl-L-methionine-dependent methyltransferases"/>
    <property type="match status" value="1"/>
</dbReference>
<dbReference type="GO" id="GO:0032259">
    <property type="term" value="P:methylation"/>
    <property type="evidence" value="ECO:0007669"/>
    <property type="project" value="UniProtKB-KW"/>
</dbReference>
<feature type="compositionally biased region" description="Acidic residues" evidence="4">
    <location>
        <begin position="395"/>
        <end position="415"/>
    </location>
</feature>
<dbReference type="PANTHER" id="PTHR12176">
    <property type="entry name" value="SAM-DEPENDENT METHYLTRANSFERASE SUPERFAMILY PROTEIN"/>
    <property type="match status" value="1"/>
</dbReference>